<dbReference type="Pfam" id="PF07719">
    <property type="entry name" value="TPR_2"/>
    <property type="match status" value="1"/>
</dbReference>
<reference evidence="3" key="1">
    <citation type="journal article" date="2014" name="Front. Microbiol.">
        <title>High frequency of phylogenetically diverse reductive dehalogenase-homologous genes in deep subseafloor sedimentary metagenomes.</title>
        <authorList>
            <person name="Kawai M."/>
            <person name="Futagami T."/>
            <person name="Toyoda A."/>
            <person name="Takaki Y."/>
            <person name="Nishi S."/>
            <person name="Hori S."/>
            <person name="Arai W."/>
            <person name="Tsubouchi T."/>
            <person name="Morono Y."/>
            <person name="Uchiyama I."/>
            <person name="Ito T."/>
            <person name="Fujiyama A."/>
            <person name="Inagaki F."/>
            <person name="Takami H."/>
        </authorList>
    </citation>
    <scope>NUCLEOTIDE SEQUENCE</scope>
    <source>
        <strain evidence="3">Expedition CK06-06</strain>
    </source>
</reference>
<gene>
    <name evidence="3" type="ORF">S01H1_64803</name>
</gene>
<dbReference type="PROSITE" id="PS50005">
    <property type="entry name" value="TPR"/>
    <property type="match status" value="1"/>
</dbReference>
<name>X0X9D6_9ZZZZ</name>
<evidence type="ECO:0000256" key="1">
    <source>
        <dbReference type="ARBA" id="ARBA00022737"/>
    </source>
</evidence>
<dbReference type="SUPFAM" id="SSF48452">
    <property type="entry name" value="TPR-like"/>
    <property type="match status" value="1"/>
</dbReference>
<comment type="caution">
    <text evidence="3">The sequence shown here is derived from an EMBL/GenBank/DDBJ whole genome shotgun (WGS) entry which is preliminary data.</text>
</comment>
<dbReference type="PANTHER" id="PTHR44943">
    <property type="entry name" value="CELLULOSE SYNTHASE OPERON PROTEIN C"/>
    <property type="match status" value="1"/>
</dbReference>
<dbReference type="InterPro" id="IPR011990">
    <property type="entry name" value="TPR-like_helical_dom_sf"/>
</dbReference>
<keyword evidence="2" id="KW-0802">TPR repeat</keyword>
<dbReference type="EMBL" id="BARS01042735">
    <property type="protein sequence ID" value="GAG32012.1"/>
    <property type="molecule type" value="Genomic_DNA"/>
</dbReference>
<protein>
    <submittedName>
        <fullName evidence="3">Uncharacterized protein</fullName>
    </submittedName>
</protein>
<dbReference type="InterPro" id="IPR013105">
    <property type="entry name" value="TPR_2"/>
</dbReference>
<feature type="non-terminal residue" evidence="3">
    <location>
        <position position="1"/>
    </location>
</feature>
<evidence type="ECO:0000256" key="2">
    <source>
        <dbReference type="ARBA" id="ARBA00022803"/>
    </source>
</evidence>
<dbReference type="Gene3D" id="1.25.40.10">
    <property type="entry name" value="Tetratricopeptide repeat domain"/>
    <property type="match status" value="1"/>
</dbReference>
<evidence type="ECO:0000313" key="3">
    <source>
        <dbReference type="EMBL" id="GAG32012.1"/>
    </source>
</evidence>
<dbReference type="PANTHER" id="PTHR44943:SF8">
    <property type="entry name" value="TPR REPEAT-CONTAINING PROTEIN MJ0263"/>
    <property type="match status" value="1"/>
</dbReference>
<dbReference type="InterPro" id="IPR051685">
    <property type="entry name" value="Ycf3/AcsC/BcsC/TPR_MFPF"/>
</dbReference>
<proteinExistence type="predicted"/>
<dbReference type="AlphaFoldDB" id="X0X9D6"/>
<sequence length="252" mass="27945">YDKAAQQLKTALSRDANDGLSWFFLGVSHLRLADKNEAIRCAYKAVRCLGTASLGHDLAGRACMQLGDYLQAVKAFEKAVQLNPNDTKAKNHLLLALYAVGNTKLAYRNAKERIVQTPTDLVPRALIALQNKGQMRRFVRQVRAFVGEDDFQMLEASLIFGELGLANEAAELLLAVCVEAVPENERSPLPIYYLAYFASLQKDQTLVSAKAEAVAEKARAYLNQAAGIYKDFIFPSRPEAVEVFKYAIEENP</sequence>
<feature type="non-terminal residue" evidence="3">
    <location>
        <position position="252"/>
    </location>
</feature>
<dbReference type="InterPro" id="IPR019734">
    <property type="entry name" value="TPR_rpt"/>
</dbReference>
<keyword evidence="1" id="KW-0677">Repeat</keyword>
<accession>X0X9D6</accession>
<organism evidence="3">
    <name type="scientific">marine sediment metagenome</name>
    <dbReference type="NCBI Taxonomy" id="412755"/>
    <lineage>
        <taxon>unclassified sequences</taxon>
        <taxon>metagenomes</taxon>
        <taxon>ecological metagenomes</taxon>
    </lineage>
</organism>
<dbReference type="SMART" id="SM00028">
    <property type="entry name" value="TPR"/>
    <property type="match status" value="2"/>
</dbReference>